<dbReference type="Proteomes" id="UP000499080">
    <property type="component" value="Unassembled WGS sequence"/>
</dbReference>
<dbReference type="OrthoDB" id="194358at2759"/>
<proteinExistence type="predicted"/>
<dbReference type="AlphaFoldDB" id="A0A4Y2U5H1"/>
<protein>
    <submittedName>
        <fullName evidence="1">Uncharacterized protein</fullName>
    </submittedName>
</protein>
<comment type="caution">
    <text evidence="1">The sequence shown here is derived from an EMBL/GenBank/DDBJ whole genome shotgun (WGS) entry which is preliminary data.</text>
</comment>
<evidence type="ECO:0000313" key="1">
    <source>
        <dbReference type="EMBL" id="GBO08058.1"/>
    </source>
</evidence>
<sequence length="117" mass="13709">MNPIPRIRSFWSESDPVVPFEDPDPRIRSGVNDISLSHTPQRPAPALTKNVLQEAEKWIQRERIDHMLQIIWMYMVACRTEATSEALRLLWNSFPDAYISFKELKTVFGNVFTDKKF</sequence>
<accession>A0A4Y2U5H1</accession>
<name>A0A4Y2U5H1_ARAVE</name>
<keyword evidence="2" id="KW-1185">Reference proteome</keyword>
<gene>
    <name evidence="1" type="ORF">AVEN_46914_1</name>
</gene>
<reference evidence="1 2" key="1">
    <citation type="journal article" date="2019" name="Sci. Rep.">
        <title>Orb-weaving spider Araneus ventricosus genome elucidates the spidroin gene catalogue.</title>
        <authorList>
            <person name="Kono N."/>
            <person name="Nakamura H."/>
            <person name="Ohtoshi R."/>
            <person name="Moran D.A.P."/>
            <person name="Shinohara A."/>
            <person name="Yoshida Y."/>
            <person name="Fujiwara M."/>
            <person name="Mori M."/>
            <person name="Tomita M."/>
            <person name="Arakawa K."/>
        </authorList>
    </citation>
    <scope>NUCLEOTIDE SEQUENCE [LARGE SCALE GENOMIC DNA]</scope>
</reference>
<evidence type="ECO:0000313" key="2">
    <source>
        <dbReference type="Proteomes" id="UP000499080"/>
    </source>
</evidence>
<dbReference type="EMBL" id="BGPR01033931">
    <property type="protein sequence ID" value="GBO08058.1"/>
    <property type="molecule type" value="Genomic_DNA"/>
</dbReference>
<organism evidence="1 2">
    <name type="scientific">Araneus ventricosus</name>
    <name type="common">Orbweaver spider</name>
    <name type="synonym">Epeira ventricosa</name>
    <dbReference type="NCBI Taxonomy" id="182803"/>
    <lineage>
        <taxon>Eukaryota</taxon>
        <taxon>Metazoa</taxon>
        <taxon>Ecdysozoa</taxon>
        <taxon>Arthropoda</taxon>
        <taxon>Chelicerata</taxon>
        <taxon>Arachnida</taxon>
        <taxon>Araneae</taxon>
        <taxon>Araneomorphae</taxon>
        <taxon>Entelegynae</taxon>
        <taxon>Araneoidea</taxon>
        <taxon>Araneidae</taxon>
        <taxon>Araneus</taxon>
    </lineage>
</organism>